<feature type="transmembrane region" description="Helical" evidence="2">
    <location>
        <begin position="60"/>
        <end position="80"/>
    </location>
</feature>
<keyword evidence="2" id="KW-0472">Membrane</keyword>
<protein>
    <submittedName>
        <fullName evidence="3 4">Nonribosomal peptide synthetase</fullName>
    </submittedName>
</protein>
<dbReference type="AlphaFoldDB" id="A0A084WLI0"/>
<dbReference type="VEuPathDB" id="VectorBase:ASIC019129"/>
<accession>A0A084WLI0</accession>
<keyword evidence="2" id="KW-0812">Transmembrane</keyword>
<dbReference type="Proteomes" id="UP000030765">
    <property type="component" value="Unassembled WGS sequence"/>
</dbReference>
<gene>
    <name evidence="3" type="ORF">ZHAS_00019129</name>
</gene>
<dbReference type="EMBL" id="ATLV01024245">
    <property type="status" value="NOT_ANNOTATED_CDS"/>
    <property type="molecule type" value="Genomic_DNA"/>
</dbReference>
<reference evidence="4" key="2">
    <citation type="submission" date="2020-05" db="UniProtKB">
        <authorList>
            <consortium name="EnsemblMetazoa"/>
        </authorList>
    </citation>
    <scope>IDENTIFICATION</scope>
</reference>
<organism evidence="3">
    <name type="scientific">Anopheles sinensis</name>
    <name type="common">Mosquito</name>
    <dbReference type="NCBI Taxonomy" id="74873"/>
    <lineage>
        <taxon>Eukaryota</taxon>
        <taxon>Metazoa</taxon>
        <taxon>Ecdysozoa</taxon>
        <taxon>Arthropoda</taxon>
        <taxon>Hexapoda</taxon>
        <taxon>Insecta</taxon>
        <taxon>Pterygota</taxon>
        <taxon>Neoptera</taxon>
        <taxon>Endopterygota</taxon>
        <taxon>Diptera</taxon>
        <taxon>Nematocera</taxon>
        <taxon>Culicoidea</taxon>
        <taxon>Culicidae</taxon>
        <taxon>Anophelinae</taxon>
        <taxon>Anopheles</taxon>
    </lineage>
</organism>
<proteinExistence type="predicted"/>
<evidence type="ECO:0000256" key="2">
    <source>
        <dbReference type="SAM" id="Phobius"/>
    </source>
</evidence>
<evidence type="ECO:0000313" key="3">
    <source>
        <dbReference type="EMBL" id="KFB51074.1"/>
    </source>
</evidence>
<dbReference type="EnsemblMetazoa" id="ASIC019129-RA">
    <property type="protein sequence ID" value="ASIC019129-PA"/>
    <property type="gene ID" value="ASIC019129"/>
</dbReference>
<evidence type="ECO:0000256" key="1">
    <source>
        <dbReference type="SAM" id="MobiDB-lite"/>
    </source>
</evidence>
<dbReference type="EMBL" id="KE525350">
    <property type="protein sequence ID" value="KFB51074.1"/>
    <property type="molecule type" value="Genomic_DNA"/>
</dbReference>
<feature type="region of interest" description="Disordered" evidence="1">
    <location>
        <begin position="1"/>
        <end position="24"/>
    </location>
</feature>
<reference evidence="3 5" key="1">
    <citation type="journal article" date="2014" name="BMC Genomics">
        <title>Genome sequence of Anopheles sinensis provides insight into genetics basis of mosquito competence for malaria parasites.</title>
        <authorList>
            <person name="Zhou D."/>
            <person name="Zhang D."/>
            <person name="Ding G."/>
            <person name="Shi L."/>
            <person name="Hou Q."/>
            <person name="Ye Y."/>
            <person name="Xu Y."/>
            <person name="Zhou H."/>
            <person name="Xiong C."/>
            <person name="Li S."/>
            <person name="Yu J."/>
            <person name="Hong S."/>
            <person name="Yu X."/>
            <person name="Zou P."/>
            <person name="Chen C."/>
            <person name="Chang X."/>
            <person name="Wang W."/>
            <person name="Lv Y."/>
            <person name="Sun Y."/>
            <person name="Ma L."/>
            <person name="Shen B."/>
            <person name="Zhu C."/>
        </authorList>
    </citation>
    <scope>NUCLEOTIDE SEQUENCE [LARGE SCALE GENOMIC DNA]</scope>
</reference>
<evidence type="ECO:0000313" key="4">
    <source>
        <dbReference type="EnsemblMetazoa" id="ASIC019129-PA"/>
    </source>
</evidence>
<keyword evidence="2" id="KW-1133">Transmembrane helix</keyword>
<evidence type="ECO:0000313" key="5">
    <source>
        <dbReference type="Proteomes" id="UP000030765"/>
    </source>
</evidence>
<sequence length="81" mass="9070">MDNSHVSLQYREQDGRSTGCSKGDPLKNVGTLRVRQVIIFARSSREVSPGRYMTNGGFEAVVVCCFYRAIPSVLLVYRLVD</sequence>
<name>A0A084WLI0_ANOSI</name>
<keyword evidence="5" id="KW-1185">Reference proteome</keyword>